<reference evidence="1 2" key="1">
    <citation type="journal article" date="2024" name="Proc. Natl. Acad. Sci. U.S.A.">
        <title>The evolutionary genomics of adaptation to stress in wild rhizobium bacteria.</title>
        <authorList>
            <person name="Kehlet-Delgado H."/>
            <person name="Montoya A.P."/>
            <person name="Jensen K.T."/>
            <person name="Wendlandt C.E."/>
            <person name="Dexheimer C."/>
            <person name="Roberts M."/>
            <person name="Torres Martinez L."/>
            <person name="Friesen M.L."/>
            <person name="Griffitts J.S."/>
            <person name="Porter S.S."/>
        </authorList>
    </citation>
    <scope>NUCLEOTIDE SEQUENCE [LARGE SCALE GENOMIC DNA]</scope>
    <source>
        <strain evidence="1 2">M0468</strain>
    </source>
</reference>
<proteinExistence type="predicted"/>
<comment type="caution">
    <text evidence="1">The sequence shown here is derived from an EMBL/GenBank/DDBJ whole genome shotgun (WGS) entry which is preliminary data.</text>
</comment>
<name>A0ACC6SU04_9HYPH</name>
<accession>A0ACC6SU04</accession>
<gene>
    <name evidence="1" type="ORF">NKI81_04340</name>
</gene>
<organism evidence="1 2">
    <name type="scientific">Mesorhizobium australicum</name>
    <dbReference type="NCBI Taxonomy" id="536018"/>
    <lineage>
        <taxon>Bacteria</taxon>
        <taxon>Pseudomonadati</taxon>
        <taxon>Pseudomonadota</taxon>
        <taxon>Alphaproteobacteria</taxon>
        <taxon>Hyphomicrobiales</taxon>
        <taxon>Phyllobacteriaceae</taxon>
        <taxon>Mesorhizobium</taxon>
    </lineage>
</organism>
<sequence length="104" mass="11708">MTADAKLLRRVAEFRDADDRRRQATARTAELEEVVRKAEKKEAKKAAAVARAFDRVMKTRARSLEGLLAKVKVRRRWNTDDEASEVHILESLVADLETMAGGVS</sequence>
<dbReference type="Proteomes" id="UP001480082">
    <property type="component" value="Unassembled WGS sequence"/>
</dbReference>
<dbReference type="EMBL" id="JAMYRI010000002">
    <property type="protein sequence ID" value="MER9283192.1"/>
    <property type="molecule type" value="Genomic_DNA"/>
</dbReference>
<evidence type="ECO:0000313" key="2">
    <source>
        <dbReference type="Proteomes" id="UP001480082"/>
    </source>
</evidence>
<protein>
    <submittedName>
        <fullName evidence="1">Uncharacterized protein</fullName>
    </submittedName>
</protein>
<evidence type="ECO:0000313" key="1">
    <source>
        <dbReference type="EMBL" id="MER9283192.1"/>
    </source>
</evidence>
<keyword evidence="2" id="KW-1185">Reference proteome</keyword>